<keyword evidence="2 6" id="KW-0812">Transmembrane</keyword>
<keyword evidence="3 6" id="KW-1133">Transmembrane helix</keyword>
<feature type="transmembrane region" description="Helical" evidence="6">
    <location>
        <begin position="260"/>
        <end position="278"/>
    </location>
</feature>
<evidence type="ECO:0000256" key="1">
    <source>
        <dbReference type="ARBA" id="ARBA00004141"/>
    </source>
</evidence>
<feature type="transmembrane region" description="Helical" evidence="6">
    <location>
        <begin position="63"/>
        <end position="82"/>
    </location>
</feature>
<sequence length="359" mass="40432">MRLSRTFSQRENWDTPIDRSVQTWNYVCQSLCIFGMCAFFGIRLYTRLFIVRGFEKEDWACSIAWFLGVSYSVISIIMGYYGGGLHYVDVPVEDHVPFYKTVYVTMVMYGPTAYVTKVCLLWVMTRVFSPVHNVVILIYIFLGIMLAYYIPVLVVKIRICNPIARFWDTDIDGTCLDQRSIILADAVISMASDFVILILPLLLTMHLQMSTKKKIRVAAVLGAGGFAVLASIIRLVLIIVTGQSKDITLAFMRINMLGNAEISIGVICTCLPAFLTFVRHFDHESQSSRATRTSEQRIRVETRSAEPVEDTWIYIAQGSSTIRTTIRRDTNASEVSGALPPDSTSITRTVGILTHVESQ</sequence>
<evidence type="ECO:0000313" key="9">
    <source>
        <dbReference type="Proteomes" id="UP000190744"/>
    </source>
</evidence>
<proteinExistence type="inferred from homology"/>
<feature type="domain" description="Rhodopsin" evidence="7">
    <location>
        <begin position="42"/>
        <end position="278"/>
    </location>
</feature>
<accession>A0A1S9RCE4</accession>
<dbReference type="GO" id="GO:0016020">
    <property type="term" value="C:membrane"/>
    <property type="evidence" value="ECO:0007669"/>
    <property type="project" value="UniProtKB-SubCell"/>
</dbReference>
<feature type="transmembrane region" description="Helical" evidence="6">
    <location>
        <begin position="102"/>
        <end position="124"/>
    </location>
</feature>
<dbReference type="EMBL" id="LJBN01000212">
    <property type="protein sequence ID" value="OOQ82748.1"/>
    <property type="molecule type" value="Genomic_DNA"/>
</dbReference>
<dbReference type="Pfam" id="PF20684">
    <property type="entry name" value="Fung_rhodopsin"/>
    <property type="match status" value="1"/>
</dbReference>
<organism evidence="8 9">
    <name type="scientific">Penicillium brasilianum</name>
    <dbReference type="NCBI Taxonomy" id="104259"/>
    <lineage>
        <taxon>Eukaryota</taxon>
        <taxon>Fungi</taxon>
        <taxon>Dikarya</taxon>
        <taxon>Ascomycota</taxon>
        <taxon>Pezizomycotina</taxon>
        <taxon>Eurotiomycetes</taxon>
        <taxon>Eurotiomycetidae</taxon>
        <taxon>Eurotiales</taxon>
        <taxon>Aspergillaceae</taxon>
        <taxon>Penicillium</taxon>
    </lineage>
</organism>
<evidence type="ECO:0000256" key="4">
    <source>
        <dbReference type="ARBA" id="ARBA00023136"/>
    </source>
</evidence>
<feature type="transmembrane region" description="Helical" evidence="6">
    <location>
        <begin position="179"/>
        <end position="203"/>
    </location>
</feature>
<feature type="transmembrane region" description="Helical" evidence="6">
    <location>
        <begin position="23"/>
        <end position="42"/>
    </location>
</feature>
<dbReference type="InterPro" id="IPR052337">
    <property type="entry name" value="SAT4-like"/>
</dbReference>
<dbReference type="PANTHER" id="PTHR33048">
    <property type="entry name" value="PTH11-LIKE INTEGRAL MEMBRANE PROTEIN (AFU_ORTHOLOGUE AFUA_5G11245)"/>
    <property type="match status" value="1"/>
</dbReference>
<evidence type="ECO:0000256" key="3">
    <source>
        <dbReference type="ARBA" id="ARBA00022989"/>
    </source>
</evidence>
<dbReference type="Proteomes" id="UP000190744">
    <property type="component" value="Unassembled WGS sequence"/>
</dbReference>
<comment type="subcellular location">
    <subcellularLocation>
        <location evidence="1">Membrane</location>
        <topology evidence="1">Multi-pass membrane protein</topology>
    </subcellularLocation>
</comment>
<keyword evidence="4 6" id="KW-0472">Membrane</keyword>
<feature type="transmembrane region" description="Helical" evidence="6">
    <location>
        <begin position="215"/>
        <end position="240"/>
    </location>
</feature>
<name>A0A1S9RCE4_PENBI</name>
<evidence type="ECO:0000256" key="2">
    <source>
        <dbReference type="ARBA" id="ARBA00022692"/>
    </source>
</evidence>
<feature type="transmembrane region" description="Helical" evidence="6">
    <location>
        <begin position="136"/>
        <end position="159"/>
    </location>
</feature>
<dbReference type="PANTHER" id="PTHR33048:SF159">
    <property type="entry name" value="MEMBRANE PROTEIN, PUTATIVE (AFU_ORTHOLOGUE AFUA_5G02860)-RELATED"/>
    <property type="match status" value="1"/>
</dbReference>
<comment type="caution">
    <text evidence="8">The sequence shown here is derived from an EMBL/GenBank/DDBJ whole genome shotgun (WGS) entry which is preliminary data.</text>
</comment>
<evidence type="ECO:0000256" key="5">
    <source>
        <dbReference type="ARBA" id="ARBA00038359"/>
    </source>
</evidence>
<protein>
    <submittedName>
        <fullName evidence="8">Integral membrane protein</fullName>
    </submittedName>
</protein>
<evidence type="ECO:0000259" key="7">
    <source>
        <dbReference type="Pfam" id="PF20684"/>
    </source>
</evidence>
<gene>
    <name evidence="8" type="ORF">PEBR_37690</name>
</gene>
<reference evidence="9" key="1">
    <citation type="submission" date="2015-09" db="EMBL/GenBank/DDBJ databases">
        <authorList>
            <person name="Fill T.P."/>
            <person name="Baretta J.F."/>
            <person name="de Almeida L.G."/>
            <person name="Rocha M."/>
            <person name="de Souza D.H."/>
            <person name="Malavazi I."/>
            <person name="Cerdeira L.T."/>
            <person name="Hong H."/>
            <person name="Samborskyy M."/>
            <person name="de Vasconcelos A.T."/>
            <person name="Leadlay P."/>
            <person name="Rodrigues-Filho E."/>
        </authorList>
    </citation>
    <scope>NUCLEOTIDE SEQUENCE [LARGE SCALE GENOMIC DNA]</scope>
    <source>
        <strain evidence="9">LaBioMMi 136</strain>
    </source>
</reference>
<comment type="similarity">
    <text evidence="5">Belongs to the SAT4 family.</text>
</comment>
<dbReference type="AlphaFoldDB" id="A0A1S9RCE4"/>
<dbReference type="InterPro" id="IPR049326">
    <property type="entry name" value="Rhodopsin_dom_fungi"/>
</dbReference>
<evidence type="ECO:0000313" key="8">
    <source>
        <dbReference type="EMBL" id="OOQ82748.1"/>
    </source>
</evidence>
<evidence type="ECO:0000256" key="6">
    <source>
        <dbReference type="SAM" id="Phobius"/>
    </source>
</evidence>